<accession>A0A8X7BNE0</accession>
<feature type="region of interest" description="Disordered" evidence="1">
    <location>
        <begin position="97"/>
        <end position="123"/>
    </location>
</feature>
<keyword evidence="3" id="KW-1185">Reference proteome</keyword>
<feature type="compositionally biased region" description="Basic and acidic residues" evidence="1">
    <location>
        <begin position="97"/>
        <end position="107"/>
    </location>
</feature>
<dbReference type="EMBL" id="BMAU01021438">
    <property type="protein sequence ID" value="GFY36677.1"/>
    <property type="molecule type" value="Genomic_DNA"/>
</dbReference>
<evidence type="ECO:0000313" key="2">
    <source>
        <dbReference type="EMBL" id="GFY36677.1"/>
    </source>
</evidence>
<dbReference type="AlphaFoldDB" id="A0A8X7BNE0"/>
<reference evidence="2" key="1">
    <citation type="submission" date="2020-08" db="EMBL/GenBank/DDBJ databases">
        <title>Multicomponent nature underlies the extraordinary mechanical properties of spider dragline silk.</title>
        <authorList>
            <person name="Kono N."/>
            <person name="Nakamura H."/>
            <person name="Mori M."/>
            <person name="Yoshida Y."/>
            <person name="Ohtoshi R."/>
            <person name="Malay A.D."/>
            <person name="Moran D.A.P."/>
            <person name="Tomita M."/>
            <person name="Numata K."/>
            <person name="Arakawa K."/>
        </authorList>
    </citation>
    <scope>NUCLEOTIDE SEQUENCE</scope>
</reference>
<comment type="caution">
    <text evidence="2">The sequence shown here is derived from an EMBL/GenBank/DDBJ whole genome shotgun (WGS) entry which is preliminary data.</text>
</comment>
<evidence type="ECO:0000256" key="1">
    <source>
        <dbReference type="SAM" id="MobiDB-lite"/>
    </source>
</evidence>
<organism evidence="2 3">
    <name type="scientific">Trichonephila clavipes</name>
    <name type="common">Golden silk orbweaver</name>
    <name type="synonym">Nephila clavipes</name>
    <dbReference type="NCBI Taxonomy" id="2585209"/>
    <lineage>
        <taxon>Eukaryota</taxon>
        <taxon>Metazoa</taxon>
        <taxon>Ecdysozoa</taxon>
        <taxon>Arthropoda</taxon>
        <taxon>Chelicerata</taxon>
        <taxon>Arachnida</taxon>
        <taxon>Araneae</taxon>
        <taxon>Araneomorphae</taxon>
        <taxon>Entelegynae</taxon>
        <taxon>Araneoidea</taxon>
        <taxon>Nephilidae</taxon>
        <taxon>Trichonephila</taxon>
    </lineage>
</organism>
<evidence type="ECO:0000313" key="3">
    <source>
        <dbReference type="Proteomes" id="UP000887159"/>
    </source>
</evidence>
<sequence>MKNATLSSHADECTSSLPHQDGMRTKNGFIPPLETFLICGKSICFCKYLRKDDLKSKRNELWPKAKHSLRAQAQLSETVTETFELVKVEQKLQDLREREKAERRNDGGARAGVTMKTSSKLIC</sequence>
<gene>
    <name evidence="2" type="ORF">TNCV_2566401</name>
</gene>
<protein>
    <submittedName>
        <fullName evidence="2">Uncharacterized protein</fullName>
    </submittedName>
</protein>
<dbReference type="Proteomes" id="UP000887159">
    <property type="component" value="Unassembled WGS sequence"/>
</dbReference>
<feature type="region of interest" description="Disordered" evidence="1">
    <location>
        <begin position="1"/>
        <end position="25"/>
    </location>
</feature>
<feature type="compositionally biased region" description="Polar residues" evidence="1">
    <location>
        <begin position="1"/>
        <end position="18"/>
    </location>
</feature>
<proteinExistence type="predicted"/>
<name>A0A8X7BNE0_TRICX</name>